<feature type="transmembrane region" description="Helical" evidence="1">
    <location>
        <begin position="97"/>
        <end position="125"/>
    </location>
</feature>
<reference evidence="2 3" key="1">
    <citation type="journal article" date="2019" name="Int. J. Syst. Evol. Microbiol.">
        <title>The Global Catalogue of Microorganisms (GCM) 10K type strain sequencing project: providing services to taxonomists for standard genome sequencing and annotation.</title>
        <authorList>
            <consortium name="The Broad Institute Genomics Platform"/>
            <consortium name="The Broad Institute Genome Sequencing Center for Infectious Disease"/>
            <person name="Wu L."/>
            <person name="Ma J."/>
        </authorList>
    </citation>
    <scope>NUCLEOTIDE SEQUENCE [LARGE SCALE GENOMIC DNA]</scope>
    <source>
        <strain evidence="2 3">JCM 14942</strain>
    </source>
</reference>
<protein>
    <submittedName>
        <fullName evidence="2">Uncharacterized protein</fullName>
    </submittedName>
</protein>
<evidence type="ECO:0000313" key="3">
    <source>
        <dbReference type="Proteomes" id="UP001500842"/>
    </source>
</evidence>
<accession>A0ABN2B0A3</accession>
<dbReference type="EMBL" id="BAAAOR010000028">
    <property type="protein sequence ID" value="GAA1531311.1"/>
    <property type="molecule type" value="Genomic_DNA"/>
</dbReference>
<evidence type="ECO:0000256" key="1">
    <source>
        <dbReference type="SAM" id="Phobius"/>
    </source>
</evidence>
<keyword evidence="1" id="KW-0472">Membrane</keyword>
<keyword evidence="1" id="KW-1133">Transmembrane helix</keyword>
<organism evidence="2 3">
    <name type="scientific">Nocardioides humi</name>
    <dbReference type="NCBI Taxonomy" id="449461"/>
    <lineage>
        <taxon>Bacteria</taxon>
        <taxon>Bacillati</taxon>
        <taxon>Actinomycetota</taxon>
        <taxon>Actinomycetes</taxon>
        <taxon>Propionibacteriales</taxon>
        <taxon>Nocardioidaceae</taxon>
        <taxon>Nocardioides</taxon>
    </lineage>
</organism>
<feature type="transmembrane region" description="Helical" evidence="1">
    <location>
        <begin position="67"/>
        <end position="85"/>
    </location>
</feature>
<gene>
    <name evidence="2" type="ORF">GCM10009788_38180</name>
</gene>
<name>A0ABN2B0A3_9ACTN</name>
<keyword evidence="3" id="KW-1185">Reference proteome</keyword>
<keyword evidence="1" id="KW-0812">Transmembrane</keyword>
<proteinExistence type="predicted"/>
<comment type="caution">
    <text evidence="2">The sequence shown here is derived from an EMBL/GenBank/DDBJ whole genome shotgun (WGS) entry which is preliminary data.</text>
</comment>
<sequence>MPIALVLGACLHLVPTVRIAVPTLPSAVLVGLLVPGTVTLLLGWTVVDRWPTGELALARQGRRITAARIGATIAVCLVAAAVASAGHDRNAIAGTCWLLAVALLVDLLVAGSWWIGVIVGQVVMLQADYRQLPWAEVLTSPWWAVPALAAALAATVLRE</sequence>
<feature type="transmembrane region" description="Helical" evidence="1">
    <location>
        <begin position="29"/>
        <end position="47"/>
    </location>
</feature>
<dbReference type="RefSeq" id="WP_141006464.1">
    <property type="nucleotide sequence ID" value="NZ_BAAAOR010000028.1"/>
</dbReference>
<evidence type="ECO:0000313" key="2">
    <source>
        <dbReference type="EMBL" id="GAA1531311.1"/>
    </source>
</evidence>
<dbReference type="Proteomes" id="UP001500842">
    <property type="component" value="Unassembled WGS sequence"/>
</dbReference>